<reference evidence="1 2" key="1">
    <citation type="submission" date="2020-04" db="EMBL/GenBank/DDBJ databases">
        <title>Perkinsus olseni comparative genomics.</title>
        <authorList>
            <person name="Bogema D.R."/>
        </authorList>
    </citation>
    <scope>NUCLEOTIDE SEQUENCE [LARGE SCALE GENOMIC DNA]</scope>
    <source>
        <strain evidence="1 2">ATCC PRA-207</strain>
    </source>
</reference>
<organism evidence="1 2">
    <name type="scientific">Perkinsus olseni</name>
    <name type="common">Perkinsus atlanticus</name>
    <dbReference type="NCBI Taxonomy" id="32597"/>
    <lineage>
        <taxon>Eukaryota</taxon>
        <taxon>Sar</taxon>
        <taxon>Alveolata</taxon>
        <taxon>Perkinsozoa</taxon>
        <taxon>Perkinsea</taxon>
        <taxon>Perkinsida</taxon>
        <taxon>Perkinsidae</taxon>
        <taxon>Perkinsus</taxon>
    </lineage>
</organism>
<comment type="caution">
    <text evidence="1">The sequence shown here is derived from an EMBL/GenBank/DDBJ whole genome shotgun (WGS) entry which is preliminary data.</text>
</comment>
<dbReference type="Proteomes" id="UP000553632">
    <property type="component" value="Unassembled WGS sequence"/>
</dbReference>
<evidence type="ECO:0000313" key="1">
    <source>
        <dbReference type="EMBL" id="KAF4741232.1"/>
    </source>
</evidence>
<protein>
    <submittedName>
        <fullName evidence="1">Uncharacterized protein</fullName>
    </submittedName>
</protein>
<keyword evidence="2" id="KW-1185">Reference proteome</keyword>
<accession>A0A7J6T935</accession>
<name>A0A7J6T935_PEROL</name>
<sequence length="215" mass="23823">EVDWARKVMIMHVGHYSNVVPHLYAARMSKSGATSSVLEPYALAGSTSGLLRLYEDLYDDVTVYPKDTDIINYGTVSNIDCTLTGTGTDSTGRDLLPPWEAVSRKWVEDSRAPLGRAQPEVPWKGDARPPYNFYYAAKRGLASIARLDEERQSMFEAALSQLLDKGFCSIVCDLRQGIKKPSRSMCSKAWASLVKGTVYEGTSVPLPEHYTPSHL</sequence>
<feature type="non-terminal residue" evidence="1">
    <location>
        <position position="1"/>
    </location>
</feature>
<dbReference type="AlphaFoldDB" id="A0A7J6T935"/>
<proteinExistence type="predicted"/>
<feature type="non-terminal residue" evidence="1">
    <location>
        <position position="215"/>
    </location>
</feature>
<evidence type="ECO:0000313" key="2">
    <source>
        <dbReference type="Proteomes" id="UP000553632"/>
    </source>
</evidence>
<gene>
    <name evidence="1" type="ORF">FOZ63_020290</name>
</gene>
<dbReference type="EMBL" id="JABANO010012768">
    <property type="protein sequence ID" value="KAF4741232.1"/>
    <property type="molecule type" value="Genomic_DNA"/>
</dbReference>